<proteinExistence type="predicted"/>
<feature type="non-terminal residue" evidence="2">
    <location>
        <position position="1"/>
    </location>
</feature>
<gene>
    <name evidence="2" type="ORF">T310_9145</name>
</gene>
<evidence type="ECO:0000256" key="1">
    <source>
        <dbReference type="SAM" id="Phobius"/>
    </source>
</evidence>
<dbReference type="GeneID" id="25321133"/>
<name>A0A0F4YGH3_RASE3</name>
<evidence type="ECO:0000313" key="2">
    <source>
        <dbReference type="EMBL" id="KKA17185.1"/>
    </source>
</evidence>
<dbReference type="AlphaFoldDB" id="A0A0F4YGH3"/>
<keyword evidence="1" id="KW-0812">Transmembrane</keyword>
<dbReference type="Proteomes" id="UP000053958">
    <property type="component" value="Unassembled WGS sequence"/>
</dbReference>
<dbReference type="RefSeq" id="XP_013323797.1">
    <property type="nucleotide sequence ID" value="XM_013468343.1"/>
</dbReference>
<accession>A0A0F4YGH3</accession>
<feature type="transmembrane region" description="Helical" evidence="1">
    <location>
        <begin position="92"/>
        <end position="121"/>
    </location>
</feature>
<keyword evidence="3" id="KW-1185">Reference proteome</keyword>
<keyword evidence="1" id="KW-1133">Transmembrane helix</keyword>
<keyword evidence="1" id="KW-0472">Membrane</keyword>
<protein>
    <submittedName>
        <fullName evidence="2">Uncharacterized protein</fullName>
    </submittedName>
</protein>
<sequence length="170" mass="18468">DRPVERTNGTRPPSLHTRRIHSIMGIFTRPSRGAWVWRPARSGSGVLPAYRLSISSPEGGRSISPSQPSLSLTPVFLPSHPTQTQSFHAADLFLFIPASVLLFVGSLPSLSLIPFHSFFFLSSLRIARYSPAQGLVVGYGVSELVESRFCPLEGAAPCSFSCLFSLLPVT</sequence>
<comment type="caution">
    <text evidence="2">The sequence shown here is derived from an EMBL/GenBank/DDBJ whole genome shotgun (WGS) entry which is preliminary data.</text>
</comment>
<reference evidence="2 3" key="1">
    <citation type="submission" date="2015-04" db="EMBL/GenBank/DDBJ databases">
        <authorList>
            <person name="Heijne W.H."/>
            <person name="Fedorova N.D."/>
            <person name="Nierman W.C."/>
            <person name="Vollebregt A.W."/>
            <person name="Zhao Z."/>
            <person name="Wu L."/>
            <person name="Kumar M."/>
            <person name="Stam H."/>
            <person name="van den Berg M.A."/>
            <person name="Pel H.J."/>
        </authorList>
    </citation>
    <scope>NUCLEOTIDE SEQUENCE [LARGE SCALE GENOMIC DNA]</scope>
    <source>
        <strain evidence="2 3">CBS 393.64</strain>
    </source>
</reference>
<dbReference type="EMBL" id="LASV01000696">
    <property type="protein sequence ID" value="KKA17185.1"/>
    <property type="molecule type" value="Genomic_DNA"/>
</dbReference>
<organism evidence="2 3">
    <name type="scientific">Rasamsonia emersonii (strain ATCC 16479 / CBS 393.64 / IMI 116815)</name>
    <dbReference type="NCBI Taxonomy" id="1408163"/>
    <lineage>
        <taxon>Eukaryota</taxon>
        <taxon>Fungi</taxon>
        <taxon>Dikarya</taxon>
        <taxon>Ascomycota</taxon>
        <taxon>Pezizomycotina</taxon>
        <taxon>Eurotiomycetes</taxon>
        <taxon>Eurotiomycetidae</taxon>
        <taxon>Eurotiales</taxon>
        <taxon>Trichocomaceae</taxon>
        <taxon>Rasamsonia</taxon>
    </lineage>
</organism>
<evidence type="ECO:0000313" key="3">
    <source>
        <dbReference type="Proteomes" id="UP000053958"/>
    </source>
</evidence>